<dbReference type="GO" id="GO:0008934">
    <property type="term" value="F:inositol monophosphate 1-phosphatase activity"/>
    <property type="evidence" value="ECO:0007669"/>
    <property type="project" value="InterPro"/>
</dbReference>
<dbReference type="GO" id="GO:0006020">
    <property type="term" value="P:inositol metabolic process"/>
    <property type="evidence" value="ECO:0007669"/>
    <property type="project" value="TreeGrafter"/>
</dbReference>
<dbReference type="GO" id="GO:0046872">
    <property type="term" value="F:metal ion binding"/>
    <property type="evidence" value="ECO:0007669"/>
    <property type="project" value="UniProtKB-KW"/>
</dbReference>
<dbReference type="EMBL" id="CP030032">
    <property type="protein sequence ID" value="AWV89143.1"/>
    <property type="molecule type" value="Genomic_DNA"/>
</dbReference>
<dbReference type="SUPFAM" id="SSF56655">
    <property type="entry name" value="Carbohydrate phosphatase"/>
    <property type="match status" value="1"/>
</dbReference>
<feature type="binding site" evidence="6">
    <location>
        <position position="85"/>
    </location>
    <ligand>
        <name>Mg(2+)</name>
        <dbReference type="ChEBI" id="CHEBI:18420"/>
        <label>1</label>
        <note>catalytic</note>
    </ligand>
</feature>
<dbReference type="PRINTS" id="PR01959">
    <property type="entry name" value="SBIMPHPHTASE"/>
</dbReference>
<sequence length="260" mass="28457">MAKYSLEQRCAEALARQAGKMILRASRGEIEVFAKNGADVVTEIDRAVEVFITGELKTIFPADEILGEEFGGVEGLSKGRRWLVDPIDGTLNFTCGVPMSCVSIALQENGETQAGVVYDPYRDELFSAQRGAGALLNGQTMQVSRRTRIDDSVLVTGFRPKTPEGMSDNLDNFVRLSREARAVRRFGSAALDLAYVAAGRLDGFWEFGLSPWDTGAGYLLVEEAGGRVSEIKLEPYTAFEPTILATNAHIHESMSKRLNI</sequence>
<accession>A0A2Z4FJN1</accession>
<comment type="similarity">
    <text evidence="7">Belongs to the inositol monophosphatase superfamily.</text>
</comment>
<evidence type="ECO:0000256" key="1">
    <source>
        <dbReference type="ARBA" id="ARBA00001033"/>
    </source>
</evidence>
<evidence type="ECO:0000256" key="5">
    <source>
        <dbReference type="ARBA" id="ARBA00022842"/>
    </source>
</evidence>
<evidence type="ECO:0000256" key="2">
    <source>
        <dbReference type="ARBA" id="ARBA00001946"/>
    </source>
</evidence>
<keyword evidence="3 6" id="KW-0479">Metal-binding</keyword>
<reference evidence="8 9" key="1">
    <citation type="submission" date="2018-06" db="EMBL/GenBank/DDBJ databases">
        <title>Lujinxingia sediminis gen. nov. sp. nov., a new facultative anaerobic member of the class Deltaproteobacteria, and proposal of Lujinxingaceae fam. nov.</title>
        <authorList>
            <person name="Guo L.-Y."/>
            <person name="Li C.-M."/>
            <person name="Wang S."/>
            <person name="Du Z.-J."/>
        </authorList>
    </citation>
    <scope>NUCLEOTIDE SEQUENCE [LARGE SCALE GENOMIC DNA]</scope>
    <source>
        <strain evidence="8 9">FA350</strain>
    </source>
</reference>
<dbReference type="PROSITE" id="PS00629">
    <property type="entry name" value="IMP_1"/>
    <property type="match status" value="1"/>
</dbReference>
<dbReference type="RefSeq" id="WP_111333411.1">
    <property type="nucleotide sequence ID" value="NZ_CP030032.1"/>
</dbReference>
<keyword evidence="5 6" id="KW-0460">Magnesium</keyword>
<feature type="binding site" evidence="6">
    <location>
        <position position="88"/>
    </location>
    <ligand>
        <name>Mg(2+)</name>
        <dbReference type="ChEBI" id="CHEBI:18420"/>
        <label>1</label>
        <note>catalytic</note>
    </ligand>
</feature>
<evidence type="ECO:0000256" key="6">
    <source>
        <dbReference type="PIRSR" id="PIRSR600760-2"/>
    </source>
</evidence>
<dbReference type="GO" id="GO:0007165">
    <property type="term" value="P:signal transduction"/>
    <property type="evidence" value="ECO:0007669"/>
    <property type="project" value="TreeGrafter"/>
</dbReference>
<comment type="cofactor">
    <cofactor evidence="2 6 7">
        <name>Mg(2+)</name>
        <dbReference type="ChEBI" id="CHEBI:18420"/>
    </cofactor>
</comment>
<dbReference type="AlphaFoldDB" id="A0A2Z4FJN1"/>
<organism evidence="8 9">
    <name type="scientific">Bradymonas sediminis</name>
    <dbReference type="NCBI Taxonomy" id="1548548"/>
    <lineage>
        <taxon>Bacteria</taxon>
        <taxon>Deltaproteobacteria</taxon>
        <taxon>Bradymonadales</taxon>
        <taxon>Bradymonadaceae</taxon>
        <taxon>Bradymonas</taxon>
    </lineage>
</organism>
<proteinExistence type="inferred from homology"/>
<dbReference type="InterPro" id="IPR022337">
    <property type="entry name" value="Inositol_monophosphatase_SuhB"/>
</dbReference>
<dbReference type="PANTHER" id="PTHR20854">
    <property type="entry name" value="INOSITOL MONOPHOSPHATASE"/>
    <property type="match status" value="1"/>
</dbReference>
<dbReference type="CDD" id="cd01639">
    <property type="entry name" value="IMPase"/>
    <property type="match status" value="1"/>
</dbReference>
<comment type="catalytic activity">
    <reaction evidence="1 7">
        <text>a myo-inositol phosphate + H2O = myo-inositol + phosphate</text>
        <dbReference type="Rhea" id="RHEA:24056"/>
        <dbReference type="ChEBI" id="CHEBI:15377"/>
        <dbReference type="ChEBI" id="CHEBI:17268"/>
        <dbReference type="ChEBI" id="CHEBI:43474"/>
        <dbReference type="ChEBI" id="CHEBI:84139"/>
        <dbReference type="EC" id="3.1.3.25"/>
    </reaction>
</comment>
<evidence type="ECO:0000256" key="4">
    <source>
        <dbReference type="ARBA" id="ARBA00022801"/>
    </source>
</evidence>
<gene>
    <name evidence="8" type="ORF">DN745_07250</name>
</gene>
<dbReference type="InterPro" id="IPR020583">
    <property type="entry name" value="Inositol_monoP_metal-BS"/>
</dbReference>
<dbReference type="FunFam" id="3.30.540.10:FF:000003">
    <property type="entry name" value="Inositol-1-monophosphatase"/>
    <property type="match status" value="1"/>
</dbReference>
<evidence type="ECO:0000256" key="7">
    <source>
        <dbReference type="RuleBase" id="RU364068"/>
    </source>
</evidence>
<evidence type="ECO:0000256" key="3">
    <source>
        <dbReference type="ARBA" id="ARBA00022723"/>
    </source>
</evidence>
<feature type="binding site" evidence="6">
    <location>
        <position position="68"/>
    </location>
    <ligand>
        <name>Mg(2+)</name>
        <dbReference type="ChEBI" id="CHEBI:18420"/>
        <label>1</label>
        <note>catalytic</note>
    </ligand>
</feature>
<evidence type="ECO:0000313" key="9">
    <source>
        <dbReference type="Proteomes" id="UP000249799"/>
    </source>
</evidence>
<dbReference type="Proteomes" id="UP000249799">
    <property type="component" value="Chromosome"/>
</dbReference>
<name>A0A2Z4FJN1_9DELT</name>
<dbReference type="Gene3D" id="3.30.540.10">
    <property type="entry name" value="Fructose-1,6-Bisphosphatase, subunit A, domain 1"/>
    <property type="match status" value="1"/>
</dbReference>
<dbReference type="EC" id="3.1.3.25" evidence="7"/>
<dbReference type="InterPro" id="IPR033942">
    <property type="entry name" value="IMPase"/>
</dbReference>
<dbReference type="Pfam" id="PF00459">
    <property type="entry name" value="Inositol_P"/>
    <property type="match status" value="1"/>
</dbReference>
<dbReference type="InterPro" id="IPR000760">
    <property type="entry name" value="Inositol_monophosphatase-like"/>
</dbReference>
<dbReference type="OrthoDB" id="9785695at2"/>
<dbReference type="PRINTS" id="PR00377">
    <property type="entry name" value="IMPHPHTASES"/>
</dbReference>
<protein>
    <recommendedName>
        <fullName evidence="7">Inositol-1-monophosphatase</fullName>
        <ecNumber evidence="7">3.1.3.25</ecNumber>
    </recommendedName>
</protein>
<dbReference type="Gene3D" id="3.40.190.80">
    <property type="match status" value="1"/>
</dbReference>
<dbReference type="KEGG" id="bsed:DN745_07250"/>
<evidence type="ECO:0000313" key="8">
    <source>
        <dbReference type="EMBL" id="AWV89143.1"/>
    </source>
</evidence>
<keyword evidence="4 7" id="KW-0378">Hydrolase</keyword>
<dbReference type="PANTHER" id="PTHR20854:SF4">
    <property type="entry name" value="INOSITOL-1-MONOPHOSPHATASE-RELATED"/>
    <property type="match status" value="1"/>
</dbReference>
<feature type="binding site" evidence="6">
    <location>
        <position position="213"/>
    </location>
    <ligand>
        <name>Mg(2+)</name>
        <dbReference type="ChEBI" id="CHEBI:18420"/>
        <label>1</label>
        <note>catalytic</note>
    </ligand>
</feature>
<keyword evidence="9" id="KW-1185">Reference proteome</keyword>
<feature type="binding site" evidence="6">
    <location>
        <position position="87"/>
    </location>
    <ligand>
        <name>Mg(2+)</name>
        <dbReference type="ChEBI" id="CHEBI:18420"/>
        <label>1</label>
        <note>catalytic</note>
    </ligand>
</feature>